<reference evidence="2 3" key="1">
    <citation type="submission" date="2018-03" db="EMBL/GenBank/DDBJ databases">
        <authorList>
            <person name="Gully D."/>
        </authorList>
    </citation>
    <scope>NUCLEOTIDE SEQUENCE [LARGE SCALE GENOMIC DNA]</scope>
    <source>
        <strain evidence="2">ORS3257</strain>
    </source>
</reference>
<accession>A0A2U3Q6F4</accession>
<sequence length="72" mass="8019">MDDSAYDVCCITQESLLVTRTRGNALHERTSGSYERILGIVIDMAEVAKETDRLPRGSPRTRSDPGRFGSFI</sequence>
<dbReference type="AlphaFoldDB" id="A0A2U3Q6F4"/>
<protein>
    <submittedName>
        <fullName evidence="2">Uncharacterized protein</fullName>
    </submittedName>
</protein>
<feature type="compositionally biased region" description="Basic and acidic residues" evidence="1">
    <location>
        <begin position="51"/>
        <end position="65"/>
    </location>
</feature>
<evidence type="ECO:0000256" key="1">
    <source>
        <dbReference type="SAM" id="MobiDB-lite"/>
    </source>
</evidence>
<evidence type="ECO:0000313" key="3">
    <source>
        <dbReference type="Proteomes" id="UP000246085"/>
    </source>
</evidence>
<dbReference type="EMBL" id="LS398110">
    <property type="protein sequence ID" value="SPP96994.1"/>
    <property type="molecule type" value="Genomic_DNA"/>
</dbReference>
<dbReference type="KEGG" id="bvz:BRAD3257_6074"/>
<dbReference type="Proteomes" id="UP000246085">
    <property type="component" value="Chromosome BRAD3257"/>
</dbReference>
<feature type="region of interest" description="Disordered" evidence="1">
    <location>
        <begin position="51"/>
        <end position="72"/>
    </location>
</feature>
<evidence type="ECO:0000313" key="2">
    <source>
        <dbReference type="EMBL" id="SPP96994.1"/>
    </source>
</evidence>
<name>A0A2U3Q6F4_9BRAD</name>
<gene>
    <name evidence="2" type="ORF">BRAD3257_6074</name>
</gene>
<proteinExistence type="predicted"/>
<organism evidence="2 3">
    <name type="scientific">Bradyrhizobium vignae</name>
    <dbReference type="NCBI Taxonomy" id="1549949"/>
    <lineage>
        <taxon>Bacteria</taxon>
        <taxon>Pseudomonadati</taxon>
        <taxon>Pseudomonadota</taxon>
        <taxon>Alphaproteobacteria</taxon>
        <taxon>Hyphomicrobiales</taxon>
        <taxon>Nitrobacteraceae</taxon>
        <taxon>Bradyrhizobium</taxon>
    </lineage>
</organism>